<feature type="transmembrane region" description="Helical" evidence="5">
    <location>
        <begin position="12"/>
        <end position="34"/>
    </location>
</feature>
<dbReference type="GO" id="GO:0016020">
    <property type="term" value="C:membrane"/>
    <property type="evidence" value="ECO:0007669"/>
    <property type="project" value="UniProtKB-SubCell"/>
</dbReference>
<evidence type="ECO:0000256" key="3">
    <source>
        <dbReference type="ARBA" id="ARBA00022679"/>
    </source>
</evidence>
<keyword evidence="5" id="KW-1133">Transmembrane helix</keyword>
<dbReference type="AlphaFoldDB" id="A0A1M6YSC9"/>
<dbReference type="InterPro" id="IPR036890">
    <property type="entry name" value="HATPase_C_sf"/>
</dbReference>
<dbReference type="SUPFAM" id="SSF158472">
    <property type="entry name" value="HAMP domain-like"/>
    <property type="match status" value="1"/>
</dbReference>
<dbReference type="SMART" id="SM00304">
    <property type="entry name" value="HAMP"/>
    <property type="match status" value="1"/>
</dbReference>
<keyword evidence="5" id="KW-0472">Membrane</keyword>
<evidence type="ECO:0000259" key="6">
    <source>
        <dbReference type="PROSITE" id="PS50885"/>
    </source>
</evidence>
<evidence type="ECO:0000256" key="4">
    <source>
        <dbReference type="ARBA" id="ARBA00022777"/>
    </source>
</evidence>
<keyword evidence="2" id="KW-0597">Phosphoprotein</keyword>
<proteinExistence type="predicted"/>
<evidence type="ECO:0000256" key="2">
    <source>
        <dbReference type="ARBA" id="ARBA00022553"/>
    </source>
</evidence>
<keyword evidence="4 7" id="KW-0418">Kinase</keyword>
<dbReference type="Gene3D" id="6.10.340.10">
    <property type="match status" value="1"/>
</dbReference>
<keyword evidence="5" id="KW-0812">Transmembrane</keyword>
<dbReference type="EMBL" id="FRAC01000026">
    <property type="protein sequence ID" value="SHL20983.1"/>
    <property type="molecule type" value="Genomic_DNA"/>
</dbReference>
<dbReference type="Proteomes" id="UP000184386">
    <property type="component" value="Unassembled WGS sequence"/>
</dbReference>
<dbReference type="CDD" id="cd06225">
    <property type="entry name" value="HAMP"/>
    <property type="match status" value="1"/>
</dbReference>
<organism evidence="7 8">
    <name type="scientific">Anaerocolumna jejuensis DSM 15929</name>
    <dbReference type="NCBI Taxonomy" id="1121322"/>
    <lineage>
        <taxon>Bacteria</taxon>
        <taxon>Bacillati</taxon>
        <taxon>Bacillota</taxon>
        <taxon>Clostridia</taxon>
        <taxon>Lachnospirales</taxon>
        <taxon>Lachnospiraceae</taxon>
        <taxon>Anaerocolumna</taxon>
    </lineage>
</organism>
<dbReference type="Gene3D" id="3.30.565.10">
    <property type="entry name" value="Histidine kinase-like ATPase, C-terminal domain"/>
    <property type="match status" value="1"/>
</dbReference>
<keyword evidence="8" id="KW-1185">Reference proteome</keyword>
<dbReference type="PANTHER" id="PTHR34220">
    <property type="entry name" value="SENSOR HISTIDINE KINASE YPDA"/>
    <property type="match status" value="1"/>
</dbReference>
<dbReference type="InterPro" id="IPR010559">
    <property type="entry name" value="Sig_transdc_His_kin_internal"/>
</dbReference>
<dbReference type="RefSeq" id="WP_073279159.1">
    <property type="nucleotide sequence ID" value="NZ_FRAC01000026.1"/>
</dbReference>
<dbReference type="Pfam" id="PF06580">
    <property type="entry name" value="His_kinase"/>
    <property type="match status" value="1"/>
</dbReference>
<reference evidence="7 8" key="1">
    <citation type="submission" date="2016-11" db="EMBL/GenBank/DDBJ databases">
        <authorList>
            <person name="Jaros S."/>
            <person name="Januszkiewicz K."/>
            <person name="Wedrychowicz H."/>
        </authorList>
    </citation>
    <scope>NUCLEOTIDE SEQUENCE [LARGE SCALE GENOMIC DNA]</scope>
    <source>
        <strain evidence="7 8">DSM 15929</strain>
    </source>
</reference>
<dbReference type="PROSITE" id="PS50885">
    <property type="entry name" value="HAMP"/>
    <property type="match status" value="1"/>
</dbReference>
<sequence length="567" mass="64532">MLKNMSYKYKILLILLLIGLIPVILIGSFSYYFMHEQAIDKETSSLNKLLEQEIQSMDNRLNSYLSSIQMIAWNKGVRSVLSGHYTAVFDMYLAYRDVIDPIVTSVPSIDKTVKSITIYSDTSLNPHGNILLPLSKAKKQEWYSASSSFTSPTFTFSADYKKLYLIYKIFYYDSSFTNLICFTIDSQALLGSLESLYSDSYGVMLKQKDQALLFSYDKGKGKSQDQLNIADTPETDSKTFYENYVIEFRSLTSVPWTLYLYRPTSVVTAPAKQIAFFVILAVLLIAIIIVGFSLLLSAAIFRPIKELSNNMKLIEQDNLEITVFSDSTDEIGILIQTFTHMVERLKYLINEVLRGRIVQQDYEFKALQAQINPHFFYNSLSLINSKAILAGQEDISRMAQLLSTFYRTTVNKGNSLTTVKDELNNIYSYIDIQRIMRSDSFEVVYEIDNGVLPYKMPNLLIQPLVENAILHGLDYKLTSDKKVLTVYAYKEDDLVFRVMDNGCGMSKEKCQNILSNDSNGYGIKNVHQRVQLYYGETYGLTYTSTVGVGTSVILRIMADVPNLPVSF</sequence>
<accession>A0A1M6YSC9</accession>
<dbReference type="PANTHER" id="PTHR34220:SF7">
    <property type="entry name" value="SENSOR HISTIDINE KINASE YPDA"/>
    <property type="match status" value="1"/>
</dbReference>
<dbReference type="InterPro" id="IPR003594">
    <property type="entry name" value="HATPase_dom"/>
</dbReference>
<evidence type="ECO:0000256" key="1">
    <source>
        <dbReference type="ARBA" id="ARBA00004370"/>
    </source>
</evidence>
<protein>
    <submittedName>
        <fullName evidence="7">Two-component system, sensor histidine kinase YesM</fullName>
    </submittedName>
</protein>
<evidence type="ECO:0000313" key="7">
    <source>
        <dbReference type="EMBL" id="SHL20983.1"/>
    </source>
</evidence>
<dbReference type="Pfam" id="PF02518">
    <property type="entry name" value="HATPase_c"/>
    <property type="match status" value="1"/>
</dbReference>
<feature type="domain" description="HAMP" evidence="6">
    <location>
        <begin position="298"/>
        <end position="350"/>
    </location>
</feature>
<keyword evidence="3" id="KW-0808">Transferase</keyword>
<dbReference type="GO" id="GO:0000155">
    <property type="term" value="F:phosphorelay sensor kinase activity"/>
    <property type="evidence" value="ECO:0007669"/>
    <property type="project" value="InterPro"/>
</dbReference>
<evidence type="ECO:0000256" key="5">
    <source>
        <dbReference type="SAM" id="Phobius"/>
    </source>
</evidence>
<dbReference type="SMART" id="SM00387">
    <property type="entry name" value="HATPase_c"/>
    <property type="match status" value="1"/>
</dbReference>
<name>A0A1M6YSC9_9FIRM</name>
<dbReference type="OrthoDB" id="9809348at2"/>
<dbReference type="STRING" id="1121322.SAMN02745136_04375"/>
<dbReference type="InterPro" id="IPR003660">
    <property type="entry name" value="HAMP_dom"/>
</dbReference>
<comment type="subcellular location">
    <subcellularLocation>
        <location evidence="1">Membrane</location>
    </subcellularLocation>
</comment>
<dbReference type="SUPFAM" id="SSF55874">
    <property type="entry name" value="ATPase domain of HSP90 chaperone/DNA topoisomerase II/histidine kinase"/>
    <property type="match status" value="1"/>
</dbReference>
<gene>
    <name evidence="7" type="ORF">SAMN02745136_04375</name>
</gene>
<feature type="transmembrane region" description="Helical" evidence="5">
    <location>
        <begin position="274"/>
        <end position="301"/>
    </location>
</feature>
<dbReference type="Pfam" id="PF00672">
    <property type="entry name" value="HAMP"/>
    <property type="match status" value="1"/>
</dbReference>
<dbReference type="InterPro" id="IPR050640">
    <property type="entry name" value="Bact_2-comp_sensor_kinase"/>
</dbReference>
<evidence type="ECO:0000313" key="8">
    <source>
        <dbReference type="Proteomes" id="UP000184386"/>
    </source>
</evidence>